<reference evidence="1" key="1">
    <citation type="submission" date="2018-02" db="EMBL/GenBank/DDBJ databases">
        <title>Rhizophora mucronata_Transcriptome.</title>
        <authorList>
            <person name="Meera S.P."/>
            <person name="Sreeshan A."/>
            <person name="Augustine A."/>
        </authorList>
    </citation>
    <scope>NUCLEOTIDE SEQUENCE</scope>
    <source>
        <tissue evidence="1">Leaf</tissue>
    </source>
</reference>
<organism evidence="1">
    <name type="scientific">Rhizophora mucronata</name>
    <name type="common">Asiatic mangrove</name>
    <dbReference type="NCBI Taxonomy" id="61149"/>
    <lineage>
        <taxon>Eukaryota</taxon>
        <taxon>Viridiplantae</taxon>
        <taxon>Streptophyta</taxon>
        <taxon>Embryophyta</taxon>
        <taxon>Tracheophyta</taxon>
        <taxon>Spermatophyta</taxon>
        <taxon>Magnoliopsida</taxon>
        <taxon>eudicotyledons</taxon>
        <taxon>Gunneridae</taxon>
        <taxon>Pentapetalae</taxon>
        <taxon>rosids</taxon>
        <taxon>fabids</taxon>
        <taxon>Malpighiales</taxon>
        <taxon>Rhizophoraceae</taxon>
        <taxon>Rhizophora</taxon>
    </lineage>
</organism>
<accession>A0A2P2NG29</accession>
<dbReference type="EMBL" id="GGEC01060962">
    <property type="protein sequence ID" value="MBX41446.1"/>
    <property type="molecule type" value="Transcribed_RNA"/>
</dbReference>
<protein>
    <submittedName>
        <fullName evidence="1">Uncharacterized protein</fullName>
    </submittedName>
</protein>
<evidence type="ECO:0000313" key="1">
    <source>
        <dbReference type="EMBL" id="MBX41446.1"/>
    </source>
</evidence>
<sequence>MISLVNLTLLSFSK</sequence>
<proteinExistence type="predicted"/>
<name>A0A2P2NG29_RHIMU</name>